<dbReference type="SUPFAM" id="SSF50685">
    <property type="entry name" value="Barwin-like endoglucanases"/>
    <property type="match status" value="1"/>
</dbReference>
<proteinExistence type="predicted"/>
<dbReference type="PANTHER" id="PTHR39160:SF4">
    <property type="entry name" value="RESUSCITATION-PROMOTING FACTOR RPFB"/>
    <property type="match status" value="1"/>
</dbReference>
<feature type="domain" description="3D" evidence="2">
    <location>
        <begin position="98"/>
        <end position="159"/>
    </location>
</feature>
<comment type="caution">
    <text evidence="3">The sequence shown here is derived from an EMBL/GenBank/DDBJ whole genome shotgun (WGS) entry which is preliminary data.</text>
</comment>
<protein>
    <submittedName>
        <fullName evidence="3">3D domain-containing protein</fullName>
    </submittedName>
</protein>
<gene>
    <name evidence="3" type="ORF">NDK43_11120</name>
</gene>
<reference evidence="3 4" key="1">
    <citation type="submission" date="2022-06" db="EMBL/GenBank/DDBJ databases">
        <authorList>
            <person name="Jeon C.O."/>
        </authorList>
    </citation>
    <scope>NUCLEOTIDE SEQUENCE [LARGE SCALE GENOMIC DNA]</scope>
    <source>
        <strain evidence="3 4">KCTC 13943</strain>
    </source>
</reference>
<evidence type="ECO:0000256" key="1">
    <source>
        <dbReference type="ARBA" id="ARBA00022729"/>
    </source>
</evidence>
<keyword evidence="4" id="KW-1185">Reference proteome</keyword>
<evidence type="ECO:0000259" key="2">
    <source>
        <dbReference type="Pfam" id="PF06725"/>
    </source>
</evidence>
<evidence type="ECO:0000313" key="4">
    <source>
        <dbReference type="Proteomes" id="UP001523262"/>
    </source>
</evidence>
<dbReference type="Pfam" id="PF06725">
    <property type="entry name" value="3D"/>
    <property type="match status" value="1"/>
</dbReference>
<dbReference type="Proteomes" id="UP001523262">
    <property type="component" value="Unassembled WGS sequence"/>
</dbReference>
<name>A0ABT0WBE0_9BACI</name>
<dbReference type="EMBL" id="JAMQCR010000001">
    <property type="protein sequence ID" value="MCM2532840.1"/>
    <property type="molecule type" value="Genomic_DNA"/>
</dbReference>
<dbReference type="Gene3D" id="2.40.40.10">
    <property type="entry name" value="RlpA-like domain"/>
    <property type="match status" value="1"/>
</dbReference>
<dbReference type="InterPro" id="IPR051933">
    <property type="entry name" value="Resuscitation_pf_RpfB"/>
</dbReference>
<dbReference type="InterPro" id="IPR010611">
    <property type="entry name" value="3D_dom"/>
</dbReference>
<dbReference type="InterPro" id="IPR036908">
    <property type="entry name" value="RlpA-like_sf"/>
</dbReference>
<dbReference type="PANTHER" id="PTHR39160">
    <property type="entry name" value="CELL WALL-BINDING PROTEIN YOCH"/>
    <property type="match status" value="1"/>
</dbReference>
<organism evidence="3 4">
    <name type="scientific">Neobacillus pocheonensis</name>
    <dbReference type="NCBI Taxonomy" id="363869"/>
    <lineage>
        <taxon>Bacteria</taxon>
        <taxon>Bacillati</taxon>
        <taxon>Bacillota</taxon>
        <taxon>Bacilli</taxon>
        <taxon>Bacillales</taxon>
        <taxon>Bacillaceae</taxon>
        <taxon>Neobacillus</taxon>
    </lineage>
</organism>
<evidence type="ECO:0000313" key="3">
    <source>
        <dbReference type="EMBL" id="MCM2532840.1"/>
    </source>
</evidence>
<keyword evidence="1" id="KW-0732">Signal</keyword>
<accession>A0ABT0WBE0</accession>
<dbReference type="CDD" id="cd22786">
    <property type="entry name" value="DPBB_YuiC-like"/>
    <property type="match status" value="1"/>
</dbReference>
<sequence length="159" mass="16881">MSIAMEHNMNIKKIKEWNKFISDFIHPEDGLNIINNPLTEKHANQANNANATNINAASTNSSSPKEITVKATAYTASCEGCSGITATGVNIKANPDARVIAVDPKVIPLGSKVYVEGVGEAIAADTGGAIKGNRIDVFVPSEQNAINFGVKYLKVTILN</sequence>